<keyword evidence="6" id="KW-0121">Carboxypeptidase</keyword>
<keyword evidence="15" id="KW-0961">Cell wall biogenesis/degradation</keyword>
<evidence type="ECO:0000256" key="13">
    <source>
        <dbReference type="ARBA" id="ARBA00023136"/>
    </source>
</evidence>
<feature type="domain" description="Penicillin-binding protein transpeptidase" evidence="20">
    <location>
        <begin position="428"/>
        <end position="660"/>
    </location>
</feature>
<comment type="similarity">
    <text evidence="3">In the C-terminal section; belongs to the transpeptidase family.</text>
</comment>
<dbReference type="Proteomes" id="UP000217805">
    <property type="component" value="Chromosome"/>
</dbReference>
<evidence type="ECO:0000256" key="5">
    <source>
        <dbReference type="ARBA" id="ARBA00022475"/>
    </source>
</evidence>
<dbReference type="InterPro" id="IPR001264">
    <property type="entry name" value="Glyco_trans_51"/>
</dbReference>
<keyword evidence="11" id="KW-0133">Cell shape</keyword>
<evidence type="ECO:0000256" key="8">
    <source>
        <dbReference type="ARBA" id="ARBA00022676"/>
    </source>
</evidence>
<evidence type="ECO:0000256" key="19">
    <source>
        <dbReference type="SAM" id="Phobius"/>
    </source>
</evidence>
<dbReference type="InterPro" id="IPR036950">
    <property type="entry name" value="PBP_transglycosylase"/>
</dbReference>
<dbReference type="SUPFAM" id="SSF56601">
    <property type="entry name" value="beta-lactamase/transpeptidase-like"/>
    <property type="match status" value="1"/>
</dbReference>
<evidence type="ECO:0000256" key="16">
    <source>
        <dbReference type="ARBA" id="ARBA00034000"/>
    </source>
</evidence>
<reference evidence="22 23" key="1">
    <citation type="journal article" date="2015" name="Microbes Environ.">
        <title>An Efficient Strategy Developed for Next-Generation Sequencing of Endosymbiont Genomes Performed Using Crude DNA Isolated from Host Tissues: A Case Study of Blattabacterium cuenoti Inhabiting the Fat Bodies of Cockroaches.</title>
        <authorList>
            <person name="Kinjo Y."/>
            <person name="Saitoh S."/>
            <person name="Tokuda G."/>
        </authorList>
    </citation>
    <scope>NUCLEOTIDE SEQUENCE [LARGE SCALE GENOMIC DNA]</scope>
    <source>
        <strain evidence="22 23">BPAY</strain>
    </source>
</reference>
<dbReference type="SUPFAM" id="SSF53955">
    <property type="entry name" value="Lysozyme-like"/>
    <property type="match status" value="1"/>
</dbReference>
<keyword evidence="13 19" id="KW-0472">Membrane</keyword>
<feature type="region of interest" description="Disordered" evidence="18">
    <location>
        <begin position="739"/>
        <end position="768"/>
    </location>
</feature>
<keyword evidence="23" id="KW-1185">Reference proteome</keyword>
<organism evidence="22 23">
    <name type="scientific">Blattabacterium cuenoti BPAY</name>
    <dbReference type="NCBI Taxonomy" id="1457031"/>
    <lineage>
        <taxon>Bacteria</taxon>
        <taxon>Pseudomonadati</taxon>
        <taxon>Bacteroidota</taxon>
        <taxon>Flavobacteriia</taxon>
        <taxon>Flavobacteriales</taxon>
        <taxon>Blattabacteriaceae</taxon>
        <taxon>Blattabacterium</taxon>
    </lineage>
</organism>
<dbReference type="PANTHER" id="PTHR32282">
    <property type="entry name" value="BINDING PROTEIN TRANSPEPTIDASE, PUTATIVE-RELATED"/>
    <property type="match status" value="1"/>
</dbReference>
<evidence type="ECO:0000256" key="12">
    <source>
        <dbReference type="ARBA" id="ARBA00022984"/>
    </source>
</evidence>
<dbReference type="InterPro" id="IPR012338">
    <property type="entry name" value="Beta-lactam/transpept-like"/>
</dbReference>
<evidence type="ECO:0000256" key="18">
    <source>
        <dbReference type="SAM" id="MobiDB-lite"/>
    </source>
</evidence>
<evidence type="ECO:0000256" key="11">
    <source>
        <dbReference type="ARBA" id="ARBA00022960"/>
    </source>
</evidence>
<comment type="similarity">
    <text evidence="4">In the N-terminal section; belongs to the glycosyltransferase 51 family.</text>
</comment>
<name>A0ABN5V6H3_9FLAO</name>
<evidence type="ECO:0000259" key="20">
    <source>
        <dbReference type="Pfam" id="PF00905"/>
    </source>
</evidence>
<evidence type="ECO:0000256" key="10">
    <source>
        <dbReference type="ARBA" id="ARBA00022801"/>
    </source>
</evidence>
<feature type="compositionally biased region" description="Basic and acidic residues" evidence="18">
    <location>
        <begin position="739"/>
        <end position="758"/>
    </location>
</feature>
<evidence type="ECO:0000256" key="14">
    <source>
        <dbReference type="ARBA" id="ARBA00023268"/>
    </source>
</evidence>
<comment type="pathway">
    <text evidence="2">Cell wall biogenesis; peptidoglycan biosynthesis.</text>
</comment>
<feature type="domain" description="Glycosyl transferase family 51" evidence="21">
    <location>
        <begin position="70"/>
        <end position="243"/>
    </location>
</feature>
<comment type="subcellular location">
    <subcellularLocation>
        <location evidence="1">Cell membrane</location>
    </subcellularLocation>
</comment>
<comment type="catalytic activity">
    <reaction evidence="17">
        <text>[GlcNAc-(1-&gt;4)-Mur2Ac(oyl-L-Ala-gamma-D-Glu-L-Lys-D-Ala-D-Ala)](n)-di-trans,octa-cis-undecaprenyl diphosphate + beta-D-GlcNAc-(1-&gt;4)-Mur2Ac(oyl-L-Ala-gamma-D-Glu-L-Lys-D-Ala-D-Ala)-di-trans,octa-cis-undecaprenyl diphosphate = [GlcNAc-(1-&gt;4)-Mur2Ac(oyl-L-Ala-gamma-D-Glu-L-Lys-D-Ala-D-Ala)](n+1)-di-trans,octa-cis-undecaprenyl diphosphate + di-trans,octa-cis-undecaprenyl diphosphate + H(+)</text>
        <dbReference type="Rhea" id="RHEA:23708"/>
        <dbReference type="Rhea" id="RHEA-COMP:9602"/>
        <dbReference type="Rhea" id="RHEA-COMP:9603"/>
        <dbReference type="ChEBI" id="CHEBI:15378"/>
        <dbReference type="ChEBI" id="CHEBI:58405"/>
        <dbReference type="ChEBI" id="CHEBI:60033"/>
        <dbReference type="ChEBI" id="CHEBI:78435"/>
        <dbReference type="EC" id="2.4.99.28"/>
    </reaction>
</comment>
<protein>
    <submittedName>
        <fullName evidence="22">Penicillin-binding protein 1A</fullName>
    </submittedName>
</protein>
<evidence type="ECO:0000256" key="2">
    <source>
        <dbReference type="ARBA" id="ARBA00004752"/>
    </source>
</evidence>
<dbReference type="PANTHER" id="PTHR32282:SF11">
    <property type="entry name" value="PENICILLIN-BINDING PROTEIN 1B"/>
    <property type="match status" value="1"/>
</dbReference>
<evidence type="ECO:0000256" key="1">
    <source>
        <dbReference type="ARBA" id="ARBA00004236"/>
    </source>
</evidence>
<evidence type="ECO:0000313" key="23">
    <source>
        <dbReference type="Proteomes" id="UP000217805"/>
    </source>
</evidence>
<evidence type="ECO:0000256" key="17">
    <source>
        <dbReference type="ARBA" id="ARBA00049902"/>
    </source>
</evidence>
<evidence type="ECO:0000256" key="3">
    <source>
        <dbReference type="ARBA" id="ARBA00007090"/>
    </source>
</evidence>
<evidence type="ECO:0000259" key="21">
    <source>
        <dbReference type="Pfam" id="PF00912"/>
    </source>
</evidence>
<keyword evidence="10" id="KW-0378">Hydrolase</keyword>
<dbReference type="RefSeq" id="WP_096378238.1">
    <property type="nucleotide sequence ID" value="NZ_AP014609.1"/>
</dbReference>
<dbReference type="InterPro" id="IPR023346">
    <property type="entry name" value="Lysozyme-like_dom_sf"/>
</dbReference>
<dbReference type="Pfam" id="PF00912">
    <property type="entry name" value="Transgly"/>
    <property type="match status" value="1"/>
</dbReference>
<dbReference type="InterPro" id="IPR001460">
    <property type="entry name" value="PCN-bd_Tpept"/>
</dbReference>
<sequence length="768" mass="88825">MYKKSTKINSFFYKLIFYFWFLFIIGISIIIIIFYAAFKGYLGNLPSTQDIENPAMKVGSEVYDSNGILLGKFFSENRTLVTYKQLPKDLVNALLAKEDIRFKYHSGIDIKSFLRAILSLGKKGGGSTISQQLAKLLFTGPSAKNKFQRIHQKLLEWVMAIELEKRYTKEEIITMYYNKFDFLYNAKGIETAAHTYFNKKVSELNLGECAILVGMLENPSLYNPRNYPDRTKKQRNLVLHQMKKYNFLNIHKYKKELEKPVKINFKIQKKDFELLTYYGEFLKKEIQEALDEYEEQTGKKLNLYSSGLKIYTSIDAKMQNYAEKAVKKHLSQLQVLFNRFQKKNKNAPFLKISQKKTKQILISAMHRTSLYQDLKQKGFKEEEIIEIFKKPQLIKLFTWKGSKKVFISPWNFIRYQKSIIQAGMLSVESSTGFIKAWVGGIDFNYFQYDHVAQTQRQVGSVFKPILYATAINELHYNPCTKISNEKFHLGKWSPRNSNGKYGGTLTLKDGLAFSVNTISARLISKITPGPVISLAKKMGIVSSIIPKHPSIALGSADLTLYEMTGAFNTFTNYGTYVKPSILVKIENENGNLIKEHVDLSRRQVFSEEVGYIMLKLMQGVVKYGTAKRLQSYYNLTGDIAGKTGTTNENSDGWFIGMIPNLTTGIWVGWEDRFSHFDSIKLGQGANMALPIWAYYMKSLYKDMNLIYHDKLLFQKPKNYQSHWDHCNDEIHHHLKEEKENVLSEEKKEEEKNSLKETIDVDENFNLEN</sequence>
<evidence type="ECO:0000256" key="7">
    <source>
        <dbReference type="ARBA" id="ARBA00022670"/>
    </source>
</evidence>
<gene>
    <name evidence="22" type="primary">mrcA</name>
    <name evidence="22" type="ORF">BPAY_363</name>
</gene>
<feature type="transmembrane region" description="Helical" evidence="19">
    <location>
        <begin position="12"/>
        <end position="38"/>
    </location>
</feature>
<proteinExistence type="inferred from homology"/>
<keyword evidence="8" id="KW-0328">Glycosyltransferase</keyword>
<dbReference type="InterPro" id="IPR050396">
    <property type="entry name" value="Glycosyltr_51/Transpeptidase"/>
</dbReference>
<keyword evidence="7" id="KW-0645">Protease</keyword>
<evidence type="ECO:0000256" key="15">
    <source>
        <dbReference type="ARBA" id="ARBA00023316"/>
    </source>
</evidence>
<dbReference type="Pfam" id="PF00905">
    <property type="entry name" value="Transpeptidase"/>
    <property type="match status" value="1"/>
</dbReference>
<keyword evidence="12" id="KW-0573">Peptidoglycan synthesis</keyword>
<evidence type="ECO:0000256" key="4">
    <source>
        <dbReference type="ARBA" id="ARBA00007739"/>
    </source>
</evidence>
<dbReference type="Gene3D" id="1.10.3810.10">
    <property type="entry name" value="Biosynthetic peptidoglycan transglycosylase-like"/>
    <property type="match status" value="1"/>
</dbReference>
<keyword evidence="5" id="KW-1003">Cell membrane</keyword>
<feature type="compositionally biased region" description="Acidic residues" evidence="18">
    <location>
        <begin position="759"/>
        <end position="768"/>
    </location>
</feature>
<keyword evidence="19" id="KW-1133">Transmembrane helix</keyword>
<keyword evidence="19" id="KW-0812">Transmembrane</keyword>
<accession>A0ABN5V6H3</accession>
<dbReference type="Gene3D" id="3.40.710.10">
    <property type="entry name" value="DD-peptidase/beta-lactamase superfamily"/>
    <property type="match status" value="2"/>
</dbReference>
<keyword evidence="14" id="KW-0511">Multifunctional enzyme</keyword>
<evidence type="ECO:0000256" key="6">
    <source>
        <dbReference type="ARBA" id="ARBA00022645"/>
    </source>
</evidence>
<evidence type="ECO:0000313" key="22">
    <source>
        <dbReference type="EMBL" id="BAR92097.1"/>
    </source>
</evidence>
<evidence type="ECO:0000256" key="9">
    <source>
        <dbReference type="ARBA" id="ARBA00022679"/>
    </source>
</evidence>
<dbReference type="EMBL" id="AP014609">
    <property type="protein sequence ID" value="BAR92097.1"/>
    <property type="molecule type" value="Genomic_DNA"/>
</dbReference>
<keyword evidence="9" id="KW-0808">Transferase</keyword>
<comment type="catalytic activity">
    <reaction evidence="16">
        <text>Preferential cleavage: (Ac)2-L-Lys-D-Ala-|-D-Ala. Also transpeptidation of peptidyl-alanyl moieties that are N-acyl substituents of D-alanine.</text>
        <dbReference type="EC" id="3.4.16.4"/>
    </reaction>
</comment>